<dbReference type="RefSeq" id="WP_075063680.1">
    <property type="nucleotide sequence ID" value="NZ_LGCL01000033.1"/>
</dbReference>
<dbReference type="OrthoDB" id="9255830at2"/>
<gene>
    <name evidence="6" type="ORF">ADN00_14165</name>
</gene>
<evidence type="ECO:0000256" key="3">
    <source>
        <dbReference type="ARBA" id="ARBA00022989"/>
    </source>
</evidence>
<keyword evidence="2" id="KW-0812">Transmembrane</keyword>
<dbReference type="Pfam" id="PF01926">
    <property type="entry name" value="MMR_HSR1"/>
    <property type="match status" value="1"/>
</dbReference>
<comment type="caution">
    <text evidence="6">The sequence shown here is derived from an EMBL/GenBank/DDBJ whole genome shotgun (WGS) entry which is preliminary data.</text>
</comment>
<reference evidence="6 7" key="1">
    <citation type="submission" date="2015-07" db="EMBL/GenBank/DDBJ databases">
        <title>Genome sequence of Ornatilinea apprima DSM 23815.</title>
        <authorList>
            <person name="Hemp J."/>
            <person name="Ward L.M."/>
            <person name="Pace L.A."/>
            <person name="Fischer W.W."/>
        </authorList>
    </citation>
    <scope>NUCLEOTIDE SEQUENCE [LARGE SCALE GENOMIC DNA]</scope>
    <source>
        <strain evidence="6 7">P3M-1</strain>
    </source>
</reference>
<dbReference type="STRING" id="1134406.ADN00_14165"/>
<evidence type="ECO:0000256" key="1">
    <source>
        <dbReference type="ARBA" id="ARBA00004141"/>
    </source>
</evidence>
<dbReference type="Proteomes" id="UP000050417">
    <property type="component" value="Unassembled WGS sequence"/>
</dbReference>
<organism evidence="6 7">
    <name type="scientific">Ornatilinea apprima</name>
    <dbReference type="NCBI Taxonomy" id="1134406"/>
    <lineage>
        <taxon>Bacteria</taxon>
        <taxon>Bacillati</taxon>
        <taxon>Chloroflexota</taxon>
        <taxon>Anaerolineae</taxon>
        <taxon>Anaerolineales</taxon>
        <taxon>Anaerolineaceae</taxon>
        <taxon>Ornatilinea</taxon>
    </lineage>
</organism>
<dbReference type="Gene3D" id="3.40.50.300">
    <property type="entry name" value="P-loop containing nucleotide triphosphate hydrolases"/>
    <property type="match status" value="1"/>
</dbReference>
<dbReference type="InterPro" id="IPR027417">
    <property type="entry name" value="P-loop_NTPase"/>
</dbReference>
<dbReference type="SUPFAM" id="SSF52540">
    <property type="entry name" value="P-loop containing nucleoside triphosphate hydrolases"/>
    <property type="match status" value="1"/>
</dbReference>
<evidence type="ECO:0000256" key="4">
    <source>
        <dbReference type="ARBA" id="ARBA00023136"/>
    </source>
</evidence>
<keyword evidence="7" id="KW-1185">Reference proteome</keyword>
<dbReference type="InterPro" id="IPR006073">
    <property type="entry name" value="GTP-bd"/>
</dbReference>
<sequence>MSVKLENDFAELLKQKLEEALNQRGKVNIVVAGKTGVGKSTLVNAVFQGNLAETGDGRPVTKTTREINKEGIPLSIFDTRGLEVSEYHNTVHDLEKLIQDKKKSKDPNQHIHIAWVCVMEGSRRVEDAEIKLVEMLDKYIPVVGVITKSMSDSGFRHTVQELLPQTRNVVRVLAKETVFDGGYTIPAMGLDNLVELTMTLVPETQRDALAAAQKVSLNHKLQRAHTVVGGAAITAGGAGAVPLPFSDALAIIPIQISMLASISAVWGLPISTAFLGTLVSGAITGSAGTLVGRATAGALLKLIPGIGSTAGGAISAGVASTLTIAFGEAYITALYVLTKDDPSRIPTAEEIRDEFMRQLKSLKKEPAVD</sequence>
<dbReference type="GO" id="GO:0016020">
    <property type="term" value="C:membrane"/>
    <property type="evidence" value="ECO:0007669"/>
    <property type="project" value="UniProtKB-SubCell"/>
</dbReference>
<dbReference type="Pfam" id="PF05128">
    <property type="entry name" value="DUF697"/>
    <property type="match status" value="1"/>
</dbReference>
<keyword evidence="3" id="KW-1133">Transmembrane helix</keyword>
<feature type="domain" description="G" evidence="5">
    <location>
        <begin position="29"/>
        <end position="148"/>
    </location>
</feature>
<dbReference type="InterPro" id="IPR021147">
    <property type="entry name" value="DUF697"/>
</dbReference>
<evidence type="ECO:0000313" key="6">
    <source>
        <dbReference type="EMBL" id="KPL74141.1"/>
    </source>
</evidence>
<accession>A0A0P6XPM6</accession>
<dbReference type="AlphaFoldDB" id="A0A0P6XPM6"/>
<dbReference type="GO" id="GO:0005525">
    <property type="term" value="F:GTP binding"/>
    <property type="evidence" value="ECO:0007669"/>
    <property type="project" value="InterPro"/>
</dbReference>
<proteinExistence type="predicted"/>
<evidence type="ECO:0000259" key="5">
    <source>
        <dbReference type="Pfam" id="PF01926"/>
    </source>
</evidence>
<dbReference type="PATRIC" id="fig|1134406.4.peg.1934"/>
<dbReference type="EMBL" id="LGCL01000033">
    <property type="protein sequence ID" value="KPL74141.1"/>
    <property type="molecule type" value="Genomic_DNA"/>
</dbReference>
<dbReference type="CDD" id="cd00882">
    <property type="entry name" value="Ras_like_GTPase"/>
    <property type="match status" value="1"/>
</dbReference>
<evidence type="ECO:0000313" key="7">
    <source>
        <dbReference type="Proteomes" id="UP000050417"/>
    </source>
</evidence>
<protein>
    <submittedName>
        <fullName evidence="6">GTP-binding protein</fullName>
    </submittedName>
</protein>
<name>A0A0P6XPM6_9CHLR</name>
<keyword evidence="4" id="KW-0472">Membrane</keyword>
<evidence type="ECO:0000256" key="2">
    <source>
        <dbReference type="ARBA" id="ARBA00022692"/>
    </source>
</evidence>
<comment type="subcellular location">
    <subcellularLocation>
        <location evidence="1">Membrane</location>
        <topology evidence="1">Multi-pass membrane protein</topology>
    </subcellularLocation>
</comment>